<keyword evidence="2" id="KW-0472">Membrane</keyword>
<keyword evidence="2 3" id="KW-0449">Lipoprotein</keyword>
<sequence length="474" mass="52618" precursor="true">MKTNKLIHISFSFVLSIFLSACSLIDSRYEQPTAPVPINWPKGEAYKEQINPTINKALVWENMILDEKLKKVIKIALKQNRSIKESIANIESARATYKVQHAGEFPSIDAGVSGTKARSLNSSNTNKDTSSISENYKATVGLSSYELDFFGKAKNLSKIDFEKYLSIQEAQKVTKITTIAEVTNAWLTLAADKSLLDFAKETVNSSKKSLKIIQQRVNLGVDSKVTLYDAQTVYYQAMADIEKYKTQIAQDLNALNLLVGENVKEELLPSKLDENKEYLATIPVGLSSKVLLNRPDILQAEHDLKAANANISVARAAYFPSISITTSAGIASSALNNLFTGGAASIWSFVPSISLPIFDWGAKGASLDYAKSQRDLYIAKYELAIQTAFKEVADALARYGTIENQLNAQKNLVDASKNSFFLSQRRYKSGIDTYLNALSSQRNLYKVEQNLISLRLTKINNRVTLYRVLANDDK</sequence>
<gene>
    <name evidence="3" type="ordered locus">Arnit_3083</name>
</gene>
<accession>D5V7W0</accession>
<evidence type="ECO:0000313" key="3">
    <source>
        <dbReference type="EMBL" id="ADG94730.1"/>
    </source>
</evidence>
<dbReference type="GO" id="GO:0015562">
    <property type="term" value="F:efflux transmembrane transporter activity"/>
    <property type="evidence" value="ECO:0007669"/>
    <property type="project" value="InterPro"/>
</dbReference>
<dbReference type="Pfam" id="PF02321">
    <property type="entry name" value="OEP"/>
    <property type="match status" value="2"/>
</dbReference>
<dbReference type="PANTHER" id="PTHR30203:SF32">
    <property type="entry name" value="CATION EFFLUX SYSTEM PROTEIN CUSC"/>
    <property type="match status" value="1"/>
</dbReference>
<reference evidence="3 4" key="1">
    <citation type="journal article" date="2010" name="Stand. Genomic Sci.">
        <title>Complete genome sequence of Arcobacter nitrofigilis type strain (CI).</title>
        <authorList>
            <person name="Pati A."/>
            <person name="Gronow S."/>
            <person name="Lapidus A."/>
            <person name="Copeland A."/>
            <person name="Glavina Del Rio T."/>
            <person name="Nolan M."/>
            <person name="Lucas S."/>
            <person name="Tice H."/>
            <person name="Cheng J.F."/>
            <person name="Han C."/>
            <person name="Chertkov O."/>
            <person name="Bruce D."/>
            <person name="Tapia R."/>
            <person name="Goodwin L."/>
            <person name="Pitluck S."/>
            <person name="Liolios K."/>
            <person name="Ivanova N."/>
            <person name="Mavromatis K."/>
            <person name="Chen A."/>
            <person name="Palaniappan K."/>
            <person name="Land M."/>
            <person name="Hauser L."/>
            <person name="Chang Y.J."/>
            <person name="Jeffries C.D."/>
            <person name="Detter J.C."/>
            <person name="Rohde M."/>
            <person name="Goker M."/>
            <person name="Bristow J."/>
            <person name="Eisen J.A."/>
            <person name="Markowitz V."/>
            <person name="Hugenholtz P."/>
            <person name="Klenk H.P."/>
            <person name="Kyrpides N.C."/>
        </authorList>
    </citation>
    <scope>NUCLEOTIDE SEQUENCE [LARGE SCALE GENOMIC DNA]</scope>
    <source>
        <strain evidence="4">ATCC 33309 / DSM 7299 / CCUG 15893 / LMG 7604 / NCTC 12251 / CI</strain>
    </source>
</reference>
<dbReference type="InterPro" id="IPR003423">
    <property type="entry name" value="OMP_efflux"/>
</dbReference>
<dbReference type="GO" id="GO:0005886">
    <property type="term" value="C:plasma membrane"/>
    <property type="evidence" value="ECO:0007669"/>
    <property type="project" value="UniProtKB-SubCell"/>
</dbReference>
<evidence type="ECO:0000256" key="1">
    <source>
        <dbReference type="ARBA" id="ARBA00007613"/>
    </source>
</evidence>
<proteinExistence type="inferred from homology"/>
<feature type="chain" id="PRO_5001437894" evidence="2">
    <location>
        <begin position="22"/>
        <end position="474"/>
    </location>
</feature>
<dbReference type="EMBL" id="CP001999">
    <property type="protein sequence ID" value="ADG94730.1"/>
    <property type="molecule type" value="Genomic_DNA"/>
</dbReference>
<dbReference type="eggNOG" id="COG1538">
    <property type="taxonomic scope" value="Bacteria"/>
</dbReference>
<keyword evidence="2" id="KW-0732">Signal</keyword>
<keyword evidence="2" id="KW-1134">Transmembrane beta strand</keyword>
<feature type="signal peptide" evidence="2">
    <location>
        <begin position="1"/>
        <end position="21"/>
    </location>
</feature>
<keyword evidence="4" id="KW-1185">Reference proteome</keyword>
<dbReference type="AlphaFoldDB" id="D5V7W0"/>
<dbReference type="OrthoDB" id="9783163at2"/>
<dbReference type="PROSITE" id="PS51257">
    <property type="entry name" value="PROKAR_LIPOPROTEIN"/>
    <property type="match status" value="1"/>
</dbReference>
<evidence type="ECO:0000313" key="4">
    <source>
        <dbReference type="Proteomes" id="UP000000939"/>
    </source>
</evidence>
<dbReference type="Gene3D" id="1.20.1600.10">
    <property type="entry name" value="Outer membrane efflux proteins (OEP)"/>
    <property type="match status" value="1"/>
</dbReference>
<dbReference type="KEGG" id="ant:Arnit_3083"/>
<dbReference type="SUPFAM" id="SSF56954">
    <property type="entry name" value="Outer membrane efflux proteins (OEP)"/>
    <property type="match status" value="1"/>
</dbReference>
<keyword evidence="2" id="KW-0564">Palmitate</keyword>
<dbReference type="HOGENOM" id="CLU_012817_13_3_7"/>
<evidence type="ECO:0000256" key="2">
    <source>
        <dbReference type="RuleBase" id="RU362097"/>
    </source>
</evidence>
<name>D5V7W0_ARCNC</name>
<dbReference type="PANTHER" id="PTHR30203">
    <property type="entry name" value="OUTER MEMBRANE CATION EFFLUX PROTEIN"/>
    <property type="match status" value="1"/>
</dbReference>
<keyword evidence="2" id="KW-0812">Transmembrane</keyword>
<comment type="similarity">
    <text evidence="1 2">Belongs to the outer membrane factor (OMF) (TC 1.B.17) family.</text>
</comment>
<dbReference type="Gene3D" id="2.20.200.10">
    <property type="entry name" value="Outer membrane efflux proteins (OEP)"/>
    <property type="match status" value="1"/>
</dbReference>
<dbReference type="NCBIfam" id="TIGR01845">
    <property type="entry name" value="outer_NodT"/>
    <property type="match status" value="1"/>
</dbReference>
<comment type="subcellular location">
    <subcellularLocation>
        <location evidence="2">Cell membrane</location>
        <topology evidence="2">Lipid-anchor</topology>
    </subcellularLocation>
</comment>
<dbReference type="STRING" id="572480.Arnit_3083"/>
<dbReference type="Proteomes" id="UP000000939">
    <property type="component" value="Chromosome"/>
</dbReference>
<dbReference type="InterPro" id="IPR010131">
    <property type="entry name" value="MdtP/NodT-like"/>
</dbReference>
<dbReference type="RefSeq" id="WP_013136874.1">
    <property type="nucleotide sequence ID" value="NC_014166.1"/>
</dbReference>
<organism evidence="3 4">
    <name type="scientific">Arcobacter nitrofigilis (strain ATCC 33309 / DSM 7299 / CCUG 15893 / LMG 7604 / NCTC 12251 / CI)</name>
    <name type="common">Campylobacter nitrofigilis</name>
    <dbReference type="NCBI Taxonomy" id="572480"/>
    <lineage>
        <taxon>Bacteria</taxon>
        <taxon>Pseudomonadati</taxon>
        <taxon>Campylobacterota</taxon>
        <taxon>Epsilonproteobacteria</taxon>
        <taxon>Campylobacterales</taxon>
        <taxon>Arcobacteraceae</taxon>
        <taxon>Arcobacter</taxon>
    </lineage>
</organism>
<protein>
    <submittedName>
        <fullName evidence="3">RND efflux system, outer membrane lipoprotein, NodT family</fullName>
    </submittedName>
</protein>